<evidence type="ECO:0000313" key="2">
    <source>
        <dbReference type="EMBL" id="OCH84080.1"/>
    </source>
</evidence>
<keyword evidence="1" id="KW-0812">Transmembrane</keyword>
<dbReference type="OrthoDB" id="2793550at2759"/>
<keyword evidence="1" id="KW-0472">Membrane</keyword>
<evidence type="ECO:0000313" key="3">
    <source>
        <dbReference type="Proteomes" id="UP000250043"/>
    </source>
</evidence>
<feature type="transmembrane region" description="Helical" evidence="1">
    <location>
        <begin position="14"/>
        <end position="35"/>
    </location>
</feature>
<keyword evidence="1" id="KW-1133">Transmembrane helix</keyword>
<feature type="transmembrane region" description="Helical" evidence="1">
    <location>
        <begin position="132"/>
        <end position="153"/>
    </location>
</feature>
<feature type="transmembrane region" description="Helical" evidence="1">
    <location>
        <begin position="47"/>
        <end position="68"/>
    </location>
</feature>
<protein>
    <recommendedName>
        <fullName evidence="4">MARVEL domain-containing protein</fullName>
    </recommendedName>
</protein>
<accession>A0A8E2AKP9</accession>
<feature type="transmembrane region" description="Helical" evidence="1">
    <location>
        <begin position="80"/>
        <end position="98"/>
    </location>
</feature>
<dbReference type="EMBL" id="KV722728">
    <property type="protein sequence ID" value="OCH84080.1"/>
    <property type="molecule type" value="Genomic_DNA"/>
</dbReference>
<keyword evidence="3" id="KW-1185">Reference proteome</keyword>
<organism evidence="2 3">
    <name type="scientific">Obba rivulosa</name>
    <dbReference type="NCBI Taxonomy" id="1052685"/>
    <lineage>
        <taxon>Eukaryota</taxon>
        <taxon>Fungi</taxon>
        <taxon>Dikarya</taxon>
        <taxon>Basidiomycota</taxon>
        <taxon>Agaricomycotina</taxon>
        <taxon>Agaricomycetes</taxon>
        <taxon>Polyporales</taxon>
        <taxon>Gelatoporiaceae</taxon>
        <taxon>Obba</taxon>
    </lineage>
</organism>
<dbReference type="AlphaFoldDB" id="A0A8E2AKP9"/>
<dbReference type="Proteomes" id="UP000250043">
    <property type="component" value="Unassembled WGS sequence"/>
</dbReference>
<evidence type="ECO:0000256" key="1">
    <source>
        <dbReference type="SAM" id="Phobius"/>
    </source>
</evidence>
<evidence type="ECO:0008006" key="4">
    <source>
        <dbReference type="Google" id="ProtNLM"/>
    </source>
</evidence>
<gene>
    <name evidence="2" type="ORF">OBBRIDRAFT_799397</name>
</gene>
<sequence length="207" mass="22864">MDPGALSAVGKKRAAMYASLIVILDVAVLALAARVNIFQEFFFMADVLPFALSIVTLGLLLITLTINFSGINCFLTRPTFETGFLLCLSVLWLASNAFSTSRWGGIPLACSSIPAEYAYERAWCTDVQALKALVWILFVFLFIVAAFTLRYVITESRRGRSHIWDGPLSHYGPRAATPSIWDSDVFHSGRATMTDYFGTGGDPWVKF</sequence>
<proteinExistence type="predicted"/>
<reference evidence="2 3" key="1">
    <citation type="submission" date="2016-07" db="EMBL/GenBank/DDBJ databases">
        <title>Draft genome of the white-rot fungus Obba rivulosa 3A-2.</title>
        <authorList>
            <consortium name="DOE Joint Genome Institute"/>
            <person name="Miettinen O."/>
            <person name="Riley R."/>
            <person name="Acob R."/>
            <person name="Barry K."/>
            <person name="Cullen D."/>
            <person name="De Vries R."/>
            <person name="Hainaut M."/>
            <person name="Hatakka A."/>
            <person name="Henrissat B."/>
            <person name="Hilden K."/>
            <person name="Kuo R."/>
            <person name="Labutti K."/>
            <person name="Lipzen A."/>
            <person name="Makela M.R."/>
            <person name="Sandor L."/>
            <person name="Spatafora J.W."/>
            <person name="Grigoriev I.V."/>
            <person name="Hibbett D.S."/>
        </authorList>
    </citation>
    <scope>NUCLEOTIDE SEQUENCE [LARGE SCALE GENOMIC DNA]</scope>
    <source>
        <strain evidence="2 3">3A-2</strain>
    </source>
</reference>
<name>A0A8E2AKP9_9APHY</name>